<dbReference type="Proteomes" id="UP000814033">
    <property type="component" value="Unassembled WGS sequence"/>
</dbReference>
<gene>
    <name evidence="1" type="ORF">FA95DRAFT_1489519</name>
</gene>
<keyword evidence="2" id="KW-1185">Reference proteome</keyword>
<sequence length="539" mass="60998">MLTLTLLGAEQIRPPVSTCLRPACAHAPLSEPRQVQARLWTLRRGVLPVWSLSLYCRSCLTRYYNNYFVHEASHREATREYYGAMPRFIHVTEQSFIELALCIFFETQMAMLHASAENIARVYNHSLSLSEKSALHDSRLSDQLDLQTVWDSFFMHALLRDSQKREQALSLPHHGLQSQRFNLALAERNYRMAGTGQEMWAHACKGCMKVIVADDGQTYCLTAGVTDGVTLGHPCCSVIDCTVPLSKQQDRFCAEHTALLRICSVDGCQSEVAAGHATCPEPSHRAFEDAHRVRGTAMFALRNRAQDAHEAQPQHPDPPDPPDRPSSNTVEQPSVGGPSEQPSTTAVKGRLLRRWTHNEQLFVRCCGVIISRATFFGSEGISGVKDFLKATFPPTFPGSLPCYIFYDNNCQLRKHLLSTGDHYFDFSGLPVDVFHALTKHKASDLFCQLYCNPACFPELMGPDNRWIFNSSAAEQANNWFGRFLPVVHEMTVERYNFFLDEMIAIHNRFTVESLRRRGFAPHLQPEEYLRDAPVRYQPS</sequence>
<accession>A0ACB8RZM5</accession>
<dbReference type="EMBL" id="MU275875">
    <property type="protein sequence ID" value="KAI0049302.1"/>
    <property type="molecule type" value="Genomic_DNA"/>
</dbReference>
<protein>
    <submittedName>
        <fullName evidence="1">Uncharacterized protein</fullName>
    </submittedName>
</protein>
<proteinExistence type="predicted"/>
<reference evidence="1" key="2">
    <citation type="journal article" date="2022" name="New Phytol.">
        <title>Evolutionary transition to the ectomycorrhizal habit in the genomes of a hyperdiverse lineage of mushroom-forming fungi.</title>
        <authorList>
            <person name="Looney B."/>
            <person name="Miyauchi S."/>
            <person name="Morin E."/>
            <person name="Drula E."/>
            <person name="Courty P.E."/>
            <person name="Kohler A."/>
            <person name="Kuo A."/>
            <person name="LaButti K."/>
            <person name="Pangilinan J."/>
            <person name="Lipzen A."/>
            <person name="Riley R."/>
            <person name="Andreopoulos W."/>
            <person name="He G."/>
            <person name="Johnson J."/>
            <person name="Nolan M."/>
            <person name="Tritt A."/>
            <person name="Barry K.W."/>
            <person name="Grigoriev I.V."/>
            <person name="Nagy L.G."/>
            <person name="Hibbett D."/>
            <person name="Henrissat B."/>
            <person name="Matheny P.B."/>
            <person name="Labbe J."/>
            <person name="Martin F.M."/>
        </authorList>
    </citation>
    <scope>NUCLEOTIDE SEQUENCE</scope>
    <source>
        <strain evidence="1">FP105234-sp</strain>
    </source>
</reference>
<evidence type="ECO:0000313" key="2">
    <source>
        <dbReference type="Proteomes" id="UP000814033"/>
    </source>
</evidence>
<organism evidence="1 2">
    <name type="scientific">Auriscalpium vulgare</name>
    <dbReference type="NCBI Taxonomy" id="40419"/>
    <lineage>
        <taxon>Eukaryota</taxon>
        <taxon>Fungi</taxon>
        <taxon>Dikarya</taxon>
        <taxon>Basidiomycota</taxon>
        <taxon>Agaricomycotina</taxon>
        <taxon>Agaricomycetes</taxon>
        <taxon>Russulales</taxon>
        <taxon>Auriscalpiaceae</taxon>
        <taxon>Auriscalpium</taxon>
    </lineage>
</organism>
<reference evidence="1" key="1">
    <citation type="submission" date="2021-02" db="EMBL/GenBank/DDBJ databases">
        <authorList>
            <consortium name="DOE Joint Genome Institute"/>
            <person name="Ahrendt S."/>
            <person name="Looney B.P."/>
            <person name="Miyauchi S."/>
            <person name="Morin E."/>
            <person name="Drula E."/>
            <person name="Courty P.E."/>
            <person name="Chicoki N."/>
            <person name="Fauchery L."/>
            <person name="Kohler A."/>
            <person name="Kuo A."/>
            <person name="Labutti K."/>
            <person name="Pangilinan J."/>
            <person name="Lipzen A."/>
            <person name="Riley R."/>
            <person name="Andreopoulos W."/>
            <person name="He G."/>
            <person name="Johnson J."/>
            <person name="Barry K.W."/>
            <person name="Grigoriev I.V."/>
            <person name="Nagy L."/>
            <person name="Hibbett D."/>
            <person name="Henrissat B."/>
            <person name="Matheny P.B."/>
            <person name="Labbe J."/>
            <person name="Martin F."/>
        </authorList>
    </citation>
    <scope>NUCLEOTIDE SEQUENCE</scope>
    <source>
        <strain evidence="1">FP105234-sp</strain>
    </source>
</reference>
<comment type="caution">
    <text evidence="1">The sequence shown here is derived from an EMBL/GenBank/DDBJ whole genome shotgun (WGS) entry which is preliminary data.</text>
</comment>
<name>A0ACB8RZM5_9AGAM</name>
<evidence type="ECO:0000313" key="1">
    <source>
        <dbReference type="EMBL" id="KAI0049302.1"/>
    </source>
</evidence>